<sequence>MNALRLPILVGCLQTKPAKPSAIHKFLLLSGAPVGNTAIRYLRGRCDQTPWRGRPIGRVETTLARILASSLN</sequence>
<reference evidence="1 2" key="1">
    <citation type="journal article" date="2021" name="Genome Biol. Evol.">
        <title>Complete Genome Sequencing of a Novel Gloeobacter Species from a Waterfall Cave in Mexico.</title>
        <authorList>
            <person name="Saw J.H."/>
            <person name="Cardona T."/>
            <person name="Montejano G."/>
        </authorList>
    </citation>
    <scope>NUCLEOTIDE SEQUENCE [LARGE SCALE GENOMIC DNA]</scope>
    <source>
        <strain evidence="1">MG652769</strain>
    </source>
</reference>
<proteinExistence type="predicted"/>
<keyword evidence="2" id="KW-1185">Reference proteome</keyword>
<dbReference type="EMBL" id="CP063845">
    <property type="protein sequence ID" value="UFP95835.1"/>
    <property type="molecule type" value="Genomic_DNA"/>
</dbReference>
<protein>
    <submittedName>
        <fullName evidence="1">Uncharacterized protein</fullName>
    </submittedName>
</protein>
<organism evidence="1 2">
    <name type="scientific">Gloeobacter morelensis MG652769</name>
    <dbReference type="NCBI Taxonomy" id="2781736"/>
    <lineage>
        <taxon>Bacteria</taxon>
        <taxon>Bacillati</taxon>
        <taxon>Cyanobacteriota</taxon>
        <taxon>Cyanophyceae</taxon>
        <taxon>Gloeobacterales</taxon>
        <taxon>Gloeobacteraceae</taxon>
        <taxon>Gloeobacter</taxon>
        <taxon>Gloeobacter morelensis</taxon>
    </lineage>
</organism>
<evidence type="ECO:0000313" key="2">
    <source>
        <dbReference type="Proteomes" id="UP001054846"/>
    </source>
</evidence>
<dbReference type="Proteomes" id="UP001054846">
    <property type="component" value="Chromosome"/>
</dbReference>
<name>A0ABY3PQB3_9CYAN</name>
<accession>A0ABY3PQB3</accession>
<evidence type="ECO:0000313" key="1">
    <source>
        <dbReference type="EMBL" id="UFP95835.1"/>
    </source>
</evidence>
<gene>
    <name evidence="1" type="ORF">ISF26_06270</name>
</gene>
<dbReference type="RefSeq" id="WP_011140190.1">
    <property type="nucleotide sequence ID" value="NZ_CP063845.1"/>
</dbReference>